<dbReference type="InterPro" id="IPR050117">
    <property type="entry name" value="MAPK"/>
</dbReference>
<gene>
    <name evidence="4" type="ORF">Dsin_011675</name>
</gene>
<dbReference type="InterPro" id="IPR000719">
    <property type="entry name" value="Prot_kinase_dom"/>
</dbReference>
<evidence type="ECO:0000313" key="4">
    <source>
        <dbReference type="EMBL" id="KAK3217705.1"/>
    </source>
</evidence>
<accession>A0AAE0E8Q0</accession>
<evidence type="ECO:0000256" key="2">
    <source>
        <dbReference type="ARBA" id="ARBA00022840"/>
    </source>
</evidence>
<name>A0AAE0E8Q0_9ROSI</name>
<comment type="caution">
    <text evidence="4">The sequence shown here is derived from an EMBL/GenBank/DDBJ whole genome shotgun (WGS) entry which is preliminary data.</text>
</comment>
<organism evidence="4 5">
    <name type="scientific">Dipteronia sinensis</name>
    <dbReference type="NCBI Taxonomy" id="43782"/>
    <lineage>
        <taxon>Eukaryota</taxon>
        <taxon>Viridiplantae</taxon>
        <taxon>Streptophyta</taxon>
        <taxon>Embryophyta</taxon>
        <taxon>Tracheophyta</taxon>
        <taxon>Spermatophyta</taxon>
        <taxon>Magnoliopsida</taxon>
        <taxon>eudicotyledons</taxon>
        <taxon>Gunneridae</taxon>
        <taxon>Pentapetalae</taxon>
        <taxon>rosids</taxon>
        <taxon>malvids</taxon>
        <taxon>Sapindales</taxon>
        <taxon>Sapindaceae</taxon>
        <taxon>Hippocastanoideae</taxon>
        <taxon>Acereae</taxon>
        <taxon>Dipteronia</taxon>
    </lineage>
</organism>
<protein>
    <recommendedName>
        <fullName evidence="3">Protein kinase domain-containing protein</fullName>
    </recommendedName>
</protein>
<keyword evidence="1" id="KW-0547">Nucleotide-binding</keyword>
<dbReference type="InterPro" id="IPR011009">
    <property type="entry name" value="Kinase-like_dom_sf"/>
</dbReference>
<dbReference type="GO" id="GO:0004672">
    <property type="term" value="F:protein kinase activity"/>
    <property type="evidence" value="ECO:0007669"/>
    <property type="project" value="InterPro"/>
</dbReference>
<evidence type="ECO:0000259" key="3">
    <source>
        <dbReference type="PROSITE" id="PS50011"/>
    </source>
</evidence>
<keyword evidence="2" id="KW-0067">ATP-binding</keyword>
<keyword evidence="5" id="KW-1185">Reference proteome</keyword>
<dbReference type="Proteomes" id="UP001281410">
    <property type="component" value="Unassembled WGS sequence"/>
</dbReference>
<dbReference type="Pfam" id="PF00069">
    <property type="entry name" value="Pkinase"/>
    <property type="match status" value="1"/>
</dbReference>
<dbReference type="EMBL" id="JANJYJ010000004">
    <property type="protein sequence ID" value="KAK3217705.1"/>
    <property type="molecule type" value="Genomic_DNA"/>
</dbReference>
<dbReference type="PROSITE" id="PS50011">
    <property type="entry name" value="PROTEIN_KINASE_DOM"/>
    <property type="match status" value="1"/>
</dbReference>
<reference evidence="4" key="1">
    <citation type="journal article" date="2023" name="Plant J.">
        <title>Genome sequences and population genomics provide insights into the demographic history, inbreeding, and mutation load of two 'living fossil' tree species of Dipteronia.</title>
        <authorList>
            <person name="Feng Y."/>
            <person name="Comes H.P."/>
            <person name="Chen J."/>
            <person name="Zhu S."/>
            <person name="Lu R."/>
            <person name="Zhang X."/>
            <person name="Li P."/>
            <person name="Qiu J."/>
            <person name="Olsen K.M."/>
            <person name="Qiu Y."/>
        </authorList>
    </citation>
    <scope>NUCLEOTIDE SEQUENCE</scope>
    <source>
        <strain evidence="4">NBL</strain>
    </source>
</reference>
<evidence type="ECO:0000256" key="1">
    <source>
        <dbReference type="ARBA" id="ARBA00022741"/>
    </source>
</evidence>
<dbReference type="AlphaFoldDB" id="A0AAE0E8Q0"/>
<dbReference type="Gene3D" id="1.10.510.10">
    <property type="entry name" value="Transferase(Phosphotransferase) domain 1"/>
    <property type="match status" value="1"/>
</dbReference>
<dbReference type="SUPFAM" id="SSF56112">
    <property type="entry name" value="Protein kinase-like (PK-like)"/>
    <property type="match status" value="1"/>
</dbReference>
<dbReference type="GO" id="GO:0005524">
    <property type="term" value="F:ATP binding"/>
    <property type="evidence" value="ECO:0007669"/>
    <property type="project" value="UniProtKB-KW"/>
</dbReference>
<dbReference type="PANTHER" id="PTHR24055">
    <property type="entry name" value="MITOGEN-ACTIVATED PROTEIN KINASE"/>
    <property type="match status" value="1"/>
</dbReference>
<sequence length="158" mass="17800">MGSTKKINSCPPRAFLIVSFWYRPTEVKLFSQNYSYPLDLSAMGAIMAELLMLRPLFPGRNLSDQMSTICRVLGSPTTEIWPEGLALAKGWNYQFPRISGGRLSSLMPLASENAISLIKLLCSWDPSKRPTASEALKHPFFQDLLQQHEYSTISSRLE</sequence>
<feature type="domain" description="Protein kinase" evidence="3">
    <location>
        <begin position="1"/>
        <end position="141"/>
    </location>
</feature>
<proteinExistence type="predicted"/>
<evidence type="ECO:0000313" key="5">
    <source>
        <dbReference type="Proteomes" id="UP001281410"/>
    </source>
</evidence>